<dbReference type="InterPro" id="IPR011050">
    <property type="entry name" value="Pectin_lyase_fold/virulence"/>
</dbReference>
<organism evidence="2">
    <name type="scientific">marine metagenome</name>
    <dbReference type="NCBI Taxonomy" id="408172"/>
    <lineage>
        <taxon>unclassified sequences</taxon>
        <taxon>metagenomes</taxon>
        <taxon>ecological metagenomes</taxon>
    </lineage>
</organism>
<dbReference type="PANTHER" id="PTHR36453:SF1">
    <property type="entry name" value="RIGHT HANDED BETA HELIX DOMAIN-CONTAINING PROTEIN"/>
    <property type="match status" value="1"/>
</dbReference>
<dbReference type="Pfam" id="PF13229">
    <property type="entry name" value="Beta_helix"/>
    <property type="match status" value="1"/>
</dbReference>
<proteinExistence type="predicted"/>
<dbReference type="InterPro" id="IPR039448">
    <property type="entry name" value="Beta_helix"/>
</dbReference>
<dbReference type="EMBL" id="UINC01139899">
    <property type="protein sequence ID" value="SVD26727.1"/>
    <property type="molecule type" value="Genomic_DNA"/>
</dbReference>
<dbReference type="Gene3D" id="2.160.20.10">
    <property type="entry name" value="Single-stranded right-handed beta-helix, Pectin lyase-like"/>
    <property type="match status" value="1"/>
</dbReference>
<evidence type="ECO:0000259" key="1">
    <source>
        <dbReference type="Pfam" id="PF13229"/>
    </source>
</evidence>
<gene>
    <name evidence="2" type="ORF">METZ01_LOCUS379581</name>
</gene>
<feature type="domain" description="Right handed beta helix" evidence="1">
    <location>
        <begin position="75"/>
        <end position="167"/>
    </location>
</feature>
<dbReference type="PANTHER" id="PTHR36453">
    <property type="entry name" value="SECRETED PROTEIN-RELATED"/>
    <property type="match status" value="1"/>
</dbReference>
<feature type="non-terminal residue" evidence="2">
    <location>
        <position position="297"/>
    </location>
</feature>
<feature type="non-terminal residue" evidence="2">
    <location>
        <position position="1"/>
    </location>
</feature>
<reference evidence="2" key="1">
    <citation type="submission" date="2018-05" db="EMBL/GenBank/DDBJ databases">
        <authorList>
            <person name="Lanie J.A."/>
            <person name="Ng W.-L."/>
            <person name="Kazmierczak K.M."/>
            <person name="Andrzejewski T.M."/>
            <person name="Davidsen T.M."/>
            <person name="Wayne K.J."/>
            <person name="Tettelin H."/>
            <person name="Glass J.I."/>
            <person name="Rusch D."/>
            <person name="Podicherti R."/>
            <person name="Tsui H.-C.T."/>
            <person name="Winkler M.E."/>
        </authorList>
    </citation>
    <scope>NUCLEOTIDE SEQUENCE</scope>
</reference>
<evidence type="ECO:0000313" key="2">
    <source>
        <dbReference type="EMBL" id="SVD26727.1"/>
    </source>
</evidence>
<name>A0A382TYG5_9ZZZZ</name>
<protein>
    <recommendedName>
        <fullName evidence="1">Right handed beta helix domain-containing protein</fullName>
    </recommendedName>
</protein>
<dbReference type="SUPFAM" id="SSF51126">
    <property type="entry name" value="Pectin lyase-like"/>
    <property type="match status" value="1"/>
</dbReference>
<accession>A0A382TYG5</accession>
<dbReference type="AlphaFoldDB" id="A0A382TYG5"/>
<sequence>AVESIDTENRIISVKPPYHGYGYRTGQWFYAFNILAELDQPGQWYLDRKTSLLYFWPPSSLEESQVAVSVIKTMVKMENVSHVTLKGFIFEAAREHGVLINGGESNRLVGCTFRNLGGWAVQISGGSKTGVQSCDIYQTGKGGISLSGGDRVKLQPAQHYAENNHIHHYSRWDRVYQPAVSLNGVGNRAAHNLIHHAPHMAIGFSGNNHLIEFNEIHHVCYESNDAGAIYCGRDWTMRGTIIRHNFLHHINGFEGRGCVGVYLDDMFSGTSIYGNLFYQVTRAAFIGGGRDCKIENN</sequence>
<dbReference type="InterPro" id="IPR012334">
    <property type="entry name" value="Pectin_lyas_fold"/>
</dbReference>